<dbReference type="AlphaFoldDB" id="A0A6B0KDC9"/>
<organism evidence="3">
    <name type="scientific">Francisella tularensis</name>
    <dbReference type="NCBI Taxonomy" id="263"/>
    <lineage>
        <taxon>Bacteria</taxon>
        <taxon>Pseudomonadati</taxon>
        <taxon>Pseudomonadota</taxon>
        <taxon>Gammaproteobacteria</taxon>
        <taxon>Thiotrichales</taxon>
        <taxon>Francisellaceae</taxon>
        <taxon>Francisella</taxon>
    </lineage>
</organism>
<evidence type="ECO:0000256" key="1">
    <source>
        <dbReference type="SAM" id="Phobius"/>
    </source>
</evidence>
<dbReference type="EMBL" id="VJIQ01000023">
    <property type="protein sequence ID" value="MXB13591.1"/>
    <property type="molecule type" value="Genomic_DNA"/>
</dbReference>
<keyword evidence="1" id="KW-0812">Transmembrane</keyword>
<dbReference type="EMBL" id="VJDK01000023">
    <property type="protein sequence ID" value="MWY74397.1"/>
    <property type="molecule type" value="Genomic_DNA"/>
</dbReference>
<name>A0A6B0KDC9_FRATU</name>
<keyword evidence="1" id="KW-0472">Membrane</keyword>
<reference evidence="3" key="1">
    <citation type="submission" date="2019-06" db="EMBL/GenBank/DDBJ databases">
        <title>Phylogeography and genetic diversity of Francisella tularensis subsp. holarctica in France (1947-2018).</title>
        <authorList>
            <person name="Kevin M."/>
            <person name="Madani N."/>
            <person name="Maurin M."/>
        </authorList>
    </citation>
    <scope>NUCLEOTIDE SEQUENCE</scope>
    <source>
        <strain evidence="2">10-1635/5</strain>
        <strain evidence="3">93-11516</strain>
    </source>
</reference>
<accession>A0A6B0KDC9</accession>
<proteinExistence type="predicted"/>
<keyword evidence="1" id="KW-1133">Transmembrane helix</keyword>
<protein>
    <submittedName>
        <fullName evidence="3">Peptide transporter</fullName>
    </submittedName>
</protein>
<evidence type="ECO:0000313" key="2">
    <source>
        <dbReference type="EMBL" id="MWY74397.1"/>
    </source>
</evidence>
<sequence length="45" mass="5151">MLIGQTKIDSYLGYENLFMWITIVTVAAAFSLLVLKNKINNVIYK</sequence>
<gene>
    <name evidence="2" type="ORF">FNB10_04670</name>
    <name evidence="3" type="ORF">FND40_04720</name>
</gene>
<feature type="transmembrane region" description="Helical" evidence="1">
    <location>
        <begin position="17"/>
        <end position="35"/>
    </location>
</feature>
<comment type="caution">
    <text evidence="3">The sequence shown here is derived from an EMBL/GenBank/DDBJ whole genome shotgun (WGS) entry which is preliminary data.</text>
</comment>
<evidence type="ECO:0000313" key="3">
    <source>
        <dbReference type="EMBL" id="MXB13591.1"/>
    </source>
</evidence>